<organism evidence="1">
    <name type="scientific">Oryza glumipatula</name>
    <dbReference type="NCBI Taxonomy" id="40148"/>
    <lineage>
        <taxon>Eukaryota</taxon>
        <taxon>Viridiplantae</taxon>
        <taxon>Streptophyta</taxon>
        <taxon>Embryophyta</taxon>
        <taxon>Tracheophyta</taxon>
        <taxon>Spermatophyta</taxon>
        <taxon>Magnoliopsida</taxon>
        <taxon>Liliopsida</taxon>
        <taxon>Poales</taxon>
        <taxon>Poaceae</taxon>
        <taxon>BOP clade</taxon>
        <taxon>Oryzoideae</taxon>
        <taxon>Oryzeae</taxon>
        <taxon>Oryzinae</taxon>
        <taxon>Oryza</taxon>
    </lineage>
</organism>
<reference evidence="1" key="2">
    <citation type="submission" date="2015-04" db="UniProtKB">
        <authorList>
            <consortium name="EnsemblPlants"/>
        </authorList>
    </citation>
    <scope>IDENTIFICATION</scope>
</reference>
<evidence type="ECO:0000313" key="1">
    <source>
        <dbReference type="EnsemblPlants" id="OGLUM01G01150.1"/>
    </source>
</evidence>
<sequence length="85" mass="9514">MSKLWERNLKKMRQSNSISLCVPAYKIVKMEPQEKNSQSTSLGAKVVLSLAGVVCKNIFKMNGTLPHWGCNGIKDSDDQWLNSDS</sequence>
<dbReference type="Proteomes" id="UP000026961">
    <property type="component" value="Chromosome 1"/>
</dbReference>
<reference evidence="1" key="1">
    <citation type="submission" date="2013-08" db="EMBL/GenBank/DDBJ databases">
        <title>Oryza genome evolution.</title>
        <authorList>
            <person name="Wing R.A."/>
            <person name="Panaud O."/>
            <person name="Oliveira A.C."/>
        </authorList>
    </citation>
    <scope>NUCLEOTIDE SEQUENCE</scope>
</reference>
<proteinExistence type="predicted"/>
<accession>A0A0D9Y2F4</accession>
<evidence type="ECO:0000313" key="2">
    <source>
        <dbReference type="Proteomes" id="UP000026961"/>
    </source>
</evidence>
<protein>
    <submittedName>
        <fullName evidence="1">Uncharacterized protein</fullName>
    </submittedName>
</protein>
<keyword evidence="2" id="KW-1185">Reference proteome</keyword>
<name>A0A0D9Y2F4_9ORYZ</name>
<reference evidence="1" key="3">
    <citation type="submission" date="2018-05" db="EMBL/GenBank/DDBJ databases">
        <title>OgluRS3 (Oryza glumaepatula Reference Sequence Version 3).</title>
        <authorList>
            <person name="Zhang J."/>
            <person name="Kudrna D."/>
            <person name="Lee S."/>
            <person name="Talag J."/>
            <person name="Welchert J."/>
            <person name="Wing R.A."/>
        </authorList>
    </citation>
    <scope>NUCLEOTIDE SEQUENCE [LARGE SCALE GENOMIC DNA]</scope>
</reference>
<dbReference type="AlphaFoldDB" id="A0A0D9Y2F4"/>
<dbReference type="HOGENOM" id="CLU_170646_0_0_1"/>
<dbReference type="Gramene" id="OGLUM01G01150.1">
    <property type="protein sequence ID" value="OGLUM01G01150.1"/>
    <property type="gene ID" value="OGLUM01G01150"/>
</dbReference>
<dbReference type="EnsemblPlants" id="OGLUM01G01150.1">
    <property type="protein sequence ID" value="OGLUM01G01150.1"/>
    <property type="gene ID" value="OGLUM01G01150"/>
</dbReference>